<evidence type="ECO:0000313" key="3">
    <source>
        <dbReference type="Proteomes" id="UP000234681"/>
    </source>
</evidence>
<protein>
    <submittedName>
        <fullName evidence="2">RCG48944</fullName>
    </submittedName>
</protein>
<dbReference type="AlphaFoldDB" id="A6IFK8"/>
<organism evidence="2 3">
    <name type="scientific">Rattus norvegicus</name>
    <name type="common">Rat</name>
    <dbReference type="NCBI Taxonomy" id="10116"/>
    <lineage>
        <taxon>Eukaryota</taxon>
        <taxon>Metazoa</taxon>
        <taxon>Chordata</taxon>
        <taxon>Craniata</taxon>
        <taxon>Vertebrata</taxon>
        <taxon>Euteleostomi</taxon>
        <taxon>Mammalia</taxon>
        <taxon>Eutheria</taxon>
        <taxon>Euarchontoglires</taxon>
        <taxon>Glires</taxon>
        <taxon>Rodentia</taxon>
        <taxon>Myomorpha</taxon>
        <taxon>Muroidea</taxon>
        <taxon>Muridae</taxon>
        <taxon>Murinae</taxon>
        <taxon>Rattus</taxon>
    </lineage>
</organism>
<proteinExistence type="predicted"/>
<reference evidence="2 3" key="1">
    <citation type="submission" date="2005-09" db="EMBL/GenBank/DDBJ databases">
        <authorList>
            <person name="Mural R.J."/>
            <person name="Li P.W."/>
            <person name="Adams M.D."/>
            <person name="Amanatides P.G."/>
            <person name="Baden-Tillson H."/>
            <person name="Barnstead M."/>
            <person name="Chin S.H."/>
            <person name="Dew I."/>
            <person name="Evans C.A."/>
            <person name="Ferriera S."/>
            <person name="Flanigan M."/>
            <person name="Fosler C."/>
            <person name="Glodek A."/>
            <person name="Gu Z."/>
            <person name="Holt R.A."/>
            <person name="Jennings D."/>
            <person name="Kraft C.L."/>
            <person name="Lu F."/>
            <person name="Nguyen T."/>
            <person name="Nusskern D.R."/>
            <person name="Pfannkoch C.M."/>
            <person name="Sitter C."/>
            <person name="Sutton G.G."/>
            <person name="Venter J.C."/>
            <person name="Wang Z."/>
            <person name="Woodage T."/>
            <person name="Zheng X.H."/>
            <person name="Zhong F."/>
        </authorList>
    </citation>
    <scope>NUCLEOTIDE SEQUENCE [LARGE SCALE GENOMIC DNA]</scope>
    <source>
        <strain>BN</strain>
        <strain evidence="3">Sprague-Dawley</strain>
    </source>
</reference>
<sequence>MAIPDPRRLFYLSTCSSRSPILCPPQPSPSELAPHCPTLLDTSGHLSESPSVSGQPQWGQHRKWTLPRPATKVKDSDHISYPSLLHHPAPSPGQAFSLKINHHHLWTHKSFCNFIFLQGNTAQEGKQSTDAQHLFQAFAQSLTNCMTLCELSDLS</sequence>
<gene>
    <name evidence="2" type="ORF">rCG_48944</name>
</gene>
<feature type="compositionally biased region" description="Polar residues" evidence="1">
    <location>
        <begin position="43"/>
        <end position="58"/>
    </location>
</feature>
<feature type="region of interest" description="Disordered" evidence="1">
    <location>
        <begin position="43"/>
        <end position="73"/>
    </location>
</feature>
<name>A6IFK8_RAT</name>
<dbReference type="EMBL" id="CH473960">
    <property type="protein sequence ID" value="EDM17040.1"/>
    <property type="molecule type" value="Genomic_DNA"/>
</dbReference>
<accession>A6IFK8</accession>
<dbReference type="Proteomes" id="UP000234681">
    <property type="component" value="Chromosome 7"/>
</dbReference>
<evidence type="ECO:0000313" key="2">
    <source>
        <dbReference type="EMBL" id="EDM17040.1"/>
    </source>
</evidence>
<evidence type="ECO:0000256" key="1">
    <source>
        <dbReference type="SAM" id="MobiDB-lite"/>
    </source>
</evidence>